<dbReference type="RefSeq" id="WP_192142237.1">
    <property type="nucleotide sequence ID" value="NZ_JACYXZ010000002.1"/>
</dbReference>
<evidence type="ECO:0000256" key="6">
    <source>
        <dbReference type="SAM" id="Phobius"/>
    </source>
</evidence>
<feature type="transmembrane region" description="Helical" evidence="6">
    <location>
        <begin position="212"/>
        <end position="232"/>
    </location>
</feature>
<feature type="transmembrane region" description="Helical" evidence="6">
    <location>
        <begin position="112"/>
        <end position="129"/>
    </location>
</feature>
<sequence>MGAITHRAARNASVRGVAEILGKVATLAWTVAAARVLTQEDFGAVSFAIALMYLLSSFAAWGFDAGVMRRGSAEAAALPRVYLGSQVWKTALAVTVFGVAALLTLGSEPTRASWFVLALMLLAGFPELWSHTARAVASVRQSPTGVSTALVVQRLVTAVAIVAALAAGLGPLGLAAGFLAGTLVGWGAHHVAVRRLAVRPRLRGLTRADLRLAASGTFLIGVSGLVMMLLFRVDMVLLARLRGDAEVAVYSVAYRLLETVLFVSYAVHQAVLPVMSATSSGPRQRSAYERALAVVAFVYLPFAVVSVLEGDAVVGLLFGEGYEVESGRALAWLAPAPLLFAGSLFGTALLMALLRSRAMLVASSVALLTNLALNLVLIPPYGASGAAAATTAAYAVQTVVVLAILRGLDPRPRFLPPLVPAAVASLGLAAALALVRAPVLVELGLGAGVYLLGWVLVVRRIAPDQLSVVRQLVSRQVRR</sequence>
<evidence type="ECO:0000313" key="7">
    <source>
        <dbReference type="EMBL" id="MBD8869500.1"/>
    </source>
</evidence>
<dbReference type="InterPro" id="IPR002797">
    <property type="entry name" value="Polysacc_synth"/>
</dbReference>
<dbReference type="PANTHER" id="PTHR30250">
    <property type="entry name" value="PST FAMILY PREDICTED COLANIC ACID TRANSPORTER"/>
    <property type="match status" value="1"/>
</dbReference>
<keyword evidence="2" id="KW-1003">Cell membrane</keyword>
<feature type="transmembrane region" description="Helical" evidence="6">
    <location>
        <begin position="87"/>
        <end position="106"/>
    </location>
</feature>
<feature type="transmembrane region" description="Helical" evidence="6">
    <location>
        <begin position="330"/>
        <end position="353"/>
    </location>
</feature>
<protein>
    <submittedName>
        <fullName evidence="7">Oligosaccharide flippase family protein</fullName>
    </submittedName>
</protein>
<keyword evidence="5 6" id="KW-0472">Membrane</keyword>
<comment type="caution">
    <text evidence="7">The sequence shown here is derived from an EMBL/GenBank/DDBJ whole genome shotgun (WGS) entry which is preliminary data.</text>
</comment>
<evidence type="ECO:0000256" key="1">
    <source>
        <dbReference type="ARBA" id="ARBA00004651"/>
    </source>
</evidence>
<keyword evidence="8" id="KW-1185">Reference proteome</keyword>
<feature type="transmembrane region" description="Helical" evidence="6">
    <location>
        <begin position="443"/>
        <end position="462"/>
    </location>
</feature>
<organism evidence="7 8">
    <name type="scientific">Nocardioides donggukensis</name>
    <dbReference type="NCBI Taxonomy" id="2774019"/>
    <lineage>
        <taxon>Bacteria</taxon>
        <taxon>Bacillati</taxon>
        <taxon>Actinomycetota</taxon>
        <taxon>Actinomycetes</taxon>
        <taxon>Propionibacteriales</taxon>
        <taxon>Nocardioidaceae</taxon>
        <taxon>Nocardioides</taxon>
    </lineage>
</organism>
<dbReference type="AlphaFoldDB" id="A0A927K8A9"/>
<feature type="transmembrane region" description="Helical" evidence="6">
    <location>
        <begin position="417"/>
        <end position="437"/>
    </location>
</feature>
<dbReference type="PANTHER" id="PTHR30250:SF11">
    <property type="entry name" value="O-ANTIGEN TRANSPORTER-RELATED"/>
    <property type="match status" value="1"/>
</dbReference>
<evidence type="ECO:0000256" key="3">
    <source>
        <dbReference type="ARBA" id="ARBA00022692"/>
    </source>
</evidence>
<evidence type="ECO:0000313" key="8">
    <source>
        <dbReference type="Proteomes" id="UP000616839"/>
    </source>
</evidence>
<accession>A0A927K8A9</accession>
<feature type="transmembrane region" description="Helical" evidence="6">
    <location>
        <begin position="292"/>
        <end position="318"/>
    </location>
</feature>
<evidence type="ECO:0000256" key="4">
    <source>
        <dbReference type="ARBA" id="ARBA00022989"/>
    </source>
</evidence>
<feature type="transmembrane region" description="Helical" evidence="6">
    <location>
        <begin position="384"/>
        <end position="405"/>
    </location>
</feature>
<name>A0A927K8A9_9ACTN</name>
<keyword evidence="4 6" id="KW-1133">Transmembrane helix</keyword>
<proteinExistence type="predicted"/>
<feature type="transmembrane region" description="Helical" evidence="6">
    <location>
        <begin position="252"/>
        <end position="272"/>
    </location>
</feature>
<dbReference type="Proteomes" id="UP000616839">
    <property type="component" value="Unassembled WGS sequence"/>
</dbReference>
<evidence type="ECO:0000256" key="5">
    <source>
        <dbReference type="ARBA" id="ARBA00023136"/>
    </source>
</evidence>
<dbReference type="InterPro" id="IPR050833">
    <property type="entry name" value="Poly_Biosynth_Transport"/>
</dbReference>
<feature type="transmembrane region" description="Helical" evidence="6">
    <location>
        <begin position="150"/>
        <end position="168"/>
    </location>
</feature>
<comment type="subcellular location">
    <subcellularLocation>
        <location evidence="1">Cell membrane</location>
        <topology evidence="1">Multi-pass membrane protein</topology>
    </subcellularLocation>
</comment>
<dbReference type="GO" id="GO:0005886">
    <property type="term" value="C:plasma membrane"/>
    <property type="evidence" value="ECO:0007669"/>
    <property type="project" value="UniProtKB-SubCell"/>
</dbReference>
<keyword evidence="3 6" id="KW-0812">Transmembrane</keyword>
<dbReference type="Pfam" id="PF01943">
    <property type="entry name" value="Polysacc_synt"/>
    <property type="match status" value="1"/>
</dbReference>
<feature type="transmembrane region" description="Helical" evidence="6">
    <location>
        <begin position="44"/>
        <end position="67"/>
    </location>
</feature>
<dbReference type="EMBL" id="JACYXZ010000002">
    <property type="protein sequence ID" value="MBD8869500.1"/>
    <property type="molecule type" value="Genomic_DNA"/>
</dbReference>
<reference evidence="7" key="1">
    <citation type="submission" date="2020-09" db="EMBL/GenBank/DDBJ databases">
        <title>Nocardioides sp. strain MJB4 16S ribosomal RNA gene Genome sequencing and assembly.</title>
        <authorList>
            <person name="Kim I."/>
        </authorList>
    </citation>
    <scope>NUCLEOTIDE SEQUENCE</scope>
    <source>
        <strain evidence="7">MJB4</strain>
    </source>
</reference>
<evidence type="ECO:0000256" key="2">
    <source>
        <dbReference type="ARBA" id="ARBA00022475"/>
    </source>
</evidence>
<feature type="transmembrane region" description="Helical" evidence="6">
    <location>
        <begin position="360"/>
        <end position="378"/>
    </location>
</feature>
<gene>
    <name evidence="7" type="ORF">IE331_07680</name>
</gene>